<keyword evidence="4" id="KW-1185">Reference proteome</keyword>
<evidence type="ECO:0000313" key="4">
    <source>
        <dbReference type="Proteomes" id="UP000030185"/>
    </source>
</evidence>
<comment type="caution">
    <text evidence="3">The sequence shown here is derived from an EMBL/GenBank/DDBJ whole genome shotgun (WGS) entry which is preliminary data.</text>
</comment>
<keyword evidence="3" id="KW-0808">Transferase</keyword>
<proteinExistence type="predicted"/>
<dbReference type="Gene3D" id="3.40.50.880">
    <property type="match status" value="1"/>
</dbReference>
<gene>
    <name evidence="3" type="ORF">MYP_4837</name>
</gene>
<dbReference type="GO" id="GO:0004049">
    <property type="term" value="F:anthranilate synthase activity"/>
    <property type="evidence" value="ECO:0007669"/>
    <property type="project" value="TreeGrafter"/>
</dbReference>
<evidence type="ECO:0000313" key="3">
    <source>
        <dbReference type="EMBL" id="GAL87607.1"/>
    </source>
</evidence>
<dbReference type="GO" id="GO:0016740">
    <property type="term" value="F:transferase activity"/>
    <property type="evidence" value="ECO:0007669"/>
    <property type="project" value="UniProtKB-KW"/>
</dbReference>
<evidence type="ECO:0000259" key="2">
    <source>
        <dbReference type="Pfam" id="PF00117"/>
    </source>
</evidence>
<name>A0A098LMH6_9BACT</name>
<dbReference type="GO" id="GO:0000162">
    <property type="term" value="P:L-tryptophan biosynthetic process"/>
    <property type="evidence" value="ECO:0007669"/>
    <property type="project" value="TreeGrafter"/>
</dbReference>
<dbReference type="Proteomes" id="UP000030185">
    <property type="component" value="Unassembled WGS sequence"/>
</dbReference>
<dbReference type="EMBL" id="BBLT01000014">
    <property type="protein sequence ID" value="GAL87607.1"/>
    <property type="molecule type" value="Genomic_DNA"/>
</dbReference>
<accession>A0A098LMH6</accession>
<dbReference type="eggNOG" id="COG0512">
    <property type="taxonomic scope" value="Bacteria"/>
</dbReference>
<dbReference type="STRING" id="153721.MYP_4837"/>
<dbReference type="GO" id="GO:0005829">
    <property type="term" value="C:cytosol"/>
    <property type="evidence" value="ECO:0007669"/>
    <property type="project" value="TreeGrafter"/>
</dbReference>
<protein>
    <submittedName>
        <fullName evidence="3">Glutamine amidotransferase</fullName>
    </submittedName>
</protein>
<dbReference type="PANTHER" id="PTHR43418:SF4">
    <property type="entry name" value="MULTIFUNCTIONAL TRYPTOPHAN BIOSYNTHESIS PROTEIN"/>
    <property type="match status" value="1"/>
</dbReference>
<dbReference type="InterPro" id="IPR017926">
    <property type="entry name" value="GATASE"/>
</dbReference>
<feature type="domain" description="Glutamine amidotransferase" evidence="2">
    <location>
        <begin position="8"/>
        <end position="155"/>
    </location>
</feature>
<sequence>MRIDEIENLEILNSFSGIVLSPGPGNPKDQQLLLSVIEKYWMHKPILGICLGHQAIGYFFGAQIMKMDKPMHGKISLIKVKHKDKMFENIDDEFNVVRYHSLILGKLPPMLKVLAESKNEEIMAIGHKNYPIYGLQFHPEAVLSENGEKIIQNWLSLSFSIK</sequence>
<dbReference type="PRINTS" id="PR00097">
    <property type="entry name" value="ANTSNTHASEII"/>
</dbReference>
<dbReference type="PANTHER" id="PTHR43418">
    <property type="entry name" value="MULTIFUNCTIONAL TRYPTOPHAN BIOSYNTHESIS PROTEIN-RELATED"/>
    <property type="match status" value="1"/>
</dbReference>
<dbReference type="PRINTS" id="PR00099">
    <property type="entry name" value="CPSGATASE"/>
</dbReference>
<dbReference type="Pfam" id="PF00117">
    <property type="entry name" value="GATase"/>
    <property type="match status" value="1"/>
</dbReference>
<keyword evidence="1 3" id="KW-0315">Glutamine amidotransferase</keyword>
<organism evidence="3 4">
    <name type="scientific">Sporocytophaga myxococcoides</name>
    <dbReference type="NCBI Taxonomy" id="153721"/>
    <lineage>
        <taxon>Bacteria</taxon>
        <taxon>Pseudomonadati</taxon>
        <taxon>Bacteroidota</taxon>
        <taxon>Cytophagia</taxon>
        <taxon>Cytophagales</taxon>
        <taxon>Cytophagaceae</taxon>
        <taxon>Sporocytophaga</taxon>
    </lineage>
</organism>
<dbReference type="NCBIfam" id="TIGR00566">
    <property type="entry name" value="trpG_papA"/>
    <property type="match status" value="1"/>
</dbReference>
<evidence type="ECO:0000256" key="1">
    <source>
        <dbReference type="ARBA" id="ARBA00022962"/>
    </source>
</evidence>
<dbReference type="InterPro" id="IPR006221">
    <property type="entry name" value="TrpG/PapA_dom"/>
</dbReference>
<dbReference type="SUPFAM" id="SSF52317">
    <property type="entry name" value="Class I glutamine amidotransferase-like"/>
    <property type="match status" value="1"/>
</dbReference>
<dbReference type="InterPro" id="IPR050472">
    <property type="entry name" value="Anth_synth/Amidotransfase"/>
</dbReference>
<dbReference type="PRINTS" id="PR00096">
    <property type="entry name" value="GATASE"/>
</dbReference>
<dbReference type="CDD" id="cd01743">
    <property type="entry name" value="GATase1_Anthranilate_Synthase"/>
    <property type="match status" value="1"/>
</dbReference>
<dbReference type="PROSITE" id="PS51273">
    <property type="entry name" value="GATASE_TYPE_1"/>
    <property type="match status" value="1"/>
</dbReference>
<dbReference type="InterPro" id="IPR029062">
    <property type="entry name" value="Class_I_gatase-like"/>
</dbReference>
<dbReference type="AlphaFoldDB" id="A0A098LMH6"/>
<reference evidence="3 4" key="1">
    <citation type="submission" date="2014-09" db="EMBL/GenBank/DDBJ databases">
        <title>Sporocytophaga myxococcoides PG-01 genome sequencing.</title>
        <authorList>
            <person name="Liu L."/>
            <person name="Gao P.J."/>
            <person name="Chen G.J."/>
            <person name="Wang L.S."/>
        </authorList>
    </citation>
    <scope>NUCLEOTIDE SEQUENCE [LARGE SCALE GENOMIC DNA]</scope>
    <source>
        <strain evidence="3 4">PG-01</strain>
    </source>
</reference>